<dbReference type="EMBL" id="JABFED010000006">
    <property type="protein sequence ID" value="MBA1837963.1"/>
    <property type="molecule type" value="Genomic_DNA"/>
</dbReference>
<reference evidence="3 4" key="1">
    <citation type="submission" date="2020-05" db="EMBL/GenBank/DDBJ databases">
        <title>Descriptions of Corynebacterium xxxx sp. nov., Corynebacterium yyyy sp. nov. and Corynebacterium zzzz sp. nov.</title>
        <authorList>
            <person name="Zhang G."/>
        </authorList>
    </citation>
    <scope>NUCLEOTIDE SEQUENCE [LARGE SCALE GENOMIC DNA]</scope>
    <source>
        <strain evidence="4">zg-913</strain>
    </source>
</reference>
<evidence type="ECO:0000313" key="4">
    <source>
        <dbReference type="Proteomes" id="UP000577408"/>
    </source>
</evidence>
<dbReference type="InterPro" id="IPR050266">
    <property type="entry name" value="AB_hydrolase_sf"/>
</dbReference>
<dbReference type="InterPro" id="IPR000073">
    <property type="entry name" value="AB_hydrolase_1"/>
</dbReference>
<dbReference type="AlphaFoldDB" id="A0A7H0KCG6"/>
<dbReference type="PANTHER" id="PTHR43798">
    <property type="entry name" value="MONOACYLGLYCEROL LIPASE"/>
    <property type="match status" value="1"/>
</dbReference>
<dbReference type="Gene3D" id="3.40.50.1820">
    <property type="entry name" value="alpha/beta hydrolase"/>
    <property type="match status" value="1"/>
</dbReference>
<proteinExistence type="predicted"/>
<evidence type="ECO:0000259" key="2">
    <source>
        <dbReference type="Pfam" id="PF00561"/>
    </source>
</evidence>
<feature type="domain" description="AB hydrolase-1" evidence="2">
    <location>
        <begin position="18"/>
        <end position="243"/>
    </location>
</feature>
<keyword evidence="4" id="KW-1185">Reference proteome</keyword>
<evidence type="ECO:0000313" key="3">
    <source>
        <dbReference type="EMBL" id="MBA1837963.1"/>
    </source>
</evidence>
<dbReference type="GO" id="GO:0016020">
    <property type="term" value="C:membrane"/>
    <property type="evidence" value="ECO:0007669"/>
    <property type="project" value="TreeGrafter"/>
</dbReference>
<gene>
    <name evidence="3" type="ORF">HMA55_08700</name>
</gene>
<dbReference type="Proteomes" id="UP000577408">
    <property type="component" value="Unassembled WGS sequence"/>
</dbReference>
<dbReference type="SUPFAM" id="SSF53474">
    <property type="entry name" value="alpha/beta-Hydrolases"/>
    <property type="match status" value="1"/>
</dbReference>
<evidence type="ECO:0000256" key="1">
    <source>
        <dbReference type="ARBA" id="ARBA00022801"/>
    </source>
</evidence>
<dbReference type="Pfam" id="PF00561">
    <property type="entry name" value="Abhydrolase_1"/>
    <property type="match status" value="1"/>
</dbReference>
<comment type="caution">
    <text evidence="3">The sequence shown here is derived from an EMBL/GenBank/DDBJ whole genome shotgun (WGS) entry which is preliminary data.</text>
</comment>
<keyword evidence="1 3" id="KW-0378">Hydrolase</keyword>
<name>A0A7H0KCG6_9CORY</name>
<dbReference type="PRINTS" id="PR00111">
    <property type="entry name" value="ABHYDROLASE"/>
</dbReference>
<protein>
    <submittedName>
        <fullName evidence="3">Alpha/beta fold hydrolase</fullName>
    </submittedName>
</protein>
<sequence length="256" mass="26893">MGPMTFLRTHEFGSPDGPAVVLLSSIATTHEAWSEVIPALSGYRVITVDHRGHSGSGVPEEDPEGVGTLGRDVLAALDELGVDRFTVVGISLGGAIAQWLAANSKRVDKAVFAATATFLGGEKAWAEKTRVALHDGTSGLTPSLMGNWFTDAFRENHPEVVERVAAMIDSVDDQGYAQNGRALATWDFADELGAITCPVLTIAGVSDPTCPPEKLEEIAAGVSGPSHSVVIDPAAHQVAIEHPEAFVSALTQFLAE</sequence>
<accession>A0A7H0KCG6</accession>
<dbReference type="InterPro" id="IPR029058">
    <property type="entry name" value="AB_hydrolase_fold"/>
</dbReference>
<organism evidence="3 4">
    <name type="scientific">Corynebacterium wankanglinii</name>
    <dbReference type="NCBI Taxonomy" id="2735136"/>
    <lineage>
        <taxon>Bacteria</taxon>
        <taxon>Bacillati</taxon>
        <taxon>Actinomycetota</taxon>
        <taxon>Actinomycetes</taxon>
        <taxon>Mycobacteriales</taxon>
        <taxon>Corynebacteriaceae</taxon>
        <taxon>Corynebacterium</taxon>
    </lineage>
</organism>
<dbReference type="GO" id="GO:0016787">
    <property type="term" value="F:hydrolase activity"/>
    <property type="evidence" value="ECO:0007669"/>
    <property type="project" value="UniProtKB-KW"/>
</dbReference>
<dbReference type="PANTHER" id="PTHR43798:SF31">
    <property type="entry name" value="AB HYDROLASE SUPERFAMILY PROTEIN YCLE"/>
    <property type="match status" value="1"/>
</dbReference>